<evidence type="ECO:0000313" key="3">
    <source>
        <dbReference type="Proteomes" id="UP000800235"/>
    </source>
</evidence>
<keyword evidence="1" id="KW-0472">Membrane</keyword>
<keyword evidence="3" id="KW-1185">Reference proteome</keyword>
<organism evidence="2 3">
    <name type="scientific">Tothia fuscella</name>
    <dbReference type="NCBI Taxonomy" id="1048955"/>
    <lineage>
        <taxon>Eukaryota</taxon>
        <taxon>Fungi</taxon>
        <taxon>Dikarya</taxon>
        <taxon>Ascomycota</taxon>
        <taxon>Pezizomycotina</taxon>
        <taxon>Dothideomycetes</taxon>
        <taxon>Pleosporomycetidae</taxon>
        <taxon>Venturiales</taxon>
        <taxon>Cylindrosympodiaceae</taxon>
        <taxon>Tothia</taxon>
    </lineage>
</organism>
<reference evidence="2" key="1">
    <citation type="journal article" date="2020" name="Stud. Mycol.">
        <title>101 Dothideomycetes genomes: a test case for predicting lifestyles and emergence of pathogens.</title>
        <authorList>
            <person name="Haridas S."/>
            <person name="Albert R."/>
            <person name="Binder M."/>
            <person name="Bloem J."/>
            <person name="Labutti K."/>
            <person name="Salamov A."/>
            <person name="Andreopoulos B."/>
            <person name="Baker S."/>
            <person name="Barry K."/>
            <person name="Bills G."/>
            <person name="Bluhm B."/>
            <person name="Cannon C."/>
            <person name="Castanera R."/>
            <person name="Culley D."/>
            <person name="Daum C."/>
            <person name="Ezra D."/>
            <person name="Gonzalez J."/>
            <person name="Henrissat B."/>
            <person name="Kuo A."/>
            <person name="Liang C."/>
            <person name="Lipzen A."/>
            <person name="Lutzoni F."/>
            <person name="Magnuson J."/>
            <person name="Mondo S."/>
            <person name="Nolan M."/>
            <person name="Ohm R."/>
            <person name="Pangilinan J."/>
            <person name="Park H.-J."/>
            <person name="Ramirez L."/>
            <person name="Alfaro M."/>
            <person name="Sun H."/>
            <person name="Tritt A."/>
            <person name="Yoshinaga Y."/>
            <person name="Zwiers L.-H."/>
            <person name="Turgeon B."/>
            <person name="Goodwin S."/>
            <person name="Spatafora J."/>
            <person name="Crous P."/>
            <person name="Grigoriev I."/>
        </authorList>
    </citation>
    <scope>NUCLEOTIDE SEQUENCE</scope>
    <source>
        <strain evidence="2">CBS 130266</strain>
    </source>
</reference>
<dbReference type="PANTHER" id="PTHR38790">
    <property type="entry name" value="2EXR DOMAIN-CONTAINING PROTEIN-RELATED"/>
    <property type="match status" value="1"/>
</dbReference>
<evidence type="ECO:0000256" key="1">
    <source>
        <dbReference type="SAM" id="Phobius"/>
    </source>
</evidence>
<dbReference type="EMBL" id="MU007012">
    <property type="protein sequence ID" value="KAF2435882.1"/>
    <property type="molecule type" value="Genomic_DNA"/>
</dbReference>
<keyword evidence="1" id="KW-1133">Transmembrane helix</keyword>
<dbReference type="Proteomes" id="UP000800235">
    <property type="component" value="Unassembled WGS sequence"/>
</dbReference>
<name>A0A9P4P265_9PEZI</name>
<keyword evidence="1" id="KW-0812">Transmembrane</keyword>
<evidence type="ECO:0000313" key="2">
    <source>
        <dbReference type="EMBL" id="KAF2435882.1"/>
    </source>
</evidence>
<proteinExistence type="predicted"/>
<dbReference type="AlphaFoldDB" id="A0A9P4P265"/>
<accession>A0A9P4P265</accession>
<gene>
    <name evidence="2" type="ORF">EJ08DRAFT_675087</name>
</gene>
<dbReference type="PANTHER" id="PTHR38790:SF9">
    <property type="entry name" value="F-BOX DOMAIN-CONTAINING PROTEIN"/>
    <property type="match status" value="1"/>
</dbReference>
<sequence>MSRNTPHSRLFLDESCELGASKIADPSSDEFEIRVLYSTVQVEKIETSIIDPATTSEPKADGCTIEMFIDAREHPDSSFLAFPAEIRNHIYLNVFTSGIIGSKNLGLLLSCKKIRDEASKMAWSNTAFSFASTDRIKLIQGLRALRKPAAHCITTFELPYTLMSNIQEKDMETVRMGIEMRRFSRRMKANYGPMPSLDVVNRQHPQAILERYLPNLTHVIDIAPSGDSEDRSSYDTRVAQFWEMVVSNKYAHISIKVPDNLVKDAACHIHESLCPWTTLPEPMANSLTYTRDGFFVLQHMENMRSPNVHVSVLASGSINRDLDSMWTRHYHGLPSQYTMPFSRFISMWPKIRYWLVAFLAGLALLLVLLFAAQKLETMGLC</sequence>
<protein>
    <submittedName>
        <fullName evidence="2">Uncharacterized protein</fullName>
    </submittedName>
</protein>
<feature type="transmembrane region" description="Helical" evidence="1">
    <location>
        <begin position="353"/>
        <end position="372"/>
    </location>
</feature>
<comment type="caution">
    <text evidence="2">The sequence shown here is derived from an EMBL/GenBank/DDBJ whole genome shotgun (WGS) entry which is preliminary data.</text>
</comment>